<evidence type="ECO:0000256" key="2">
    <source>
        <dbReference type="ARBA" id="ARBA00004227"/>
    </source>
</evidence>
<comment type="catalytic activity">
    <reaction evidence="1">
        <text>a phosphate monoester + H2O = an alcohol + phosphate</text>
        <dbReference type="Rhea" id="RHEA:15017"/>
        <dbReference type="ChEBI" id="CHEBI:15377"/>
        <dbReference type="ChEBI" id="CHEBI:30879"/>
        <dbReference type="ChEBI" id="CHEBI:43474"/>
        <dbReference type="ChEBI" id="CHEBI:67140"/>
        <dbReference type="EC" id="3.1.3.2"/>
    </reaction>
</comment>
<evidence type="ECO:0000256" key="12">
    <source>
        <dbReference type="ARBA" id="ARBA00023180"/>
    </source>
</evidence>
<keyword evidence="7 17" id="KW-0732">Signal</keyword>
<dbReference type="PANTHER" id="PTHR11567">
    <property type="entry name" value="ACID PHOSPHATASE-RELATED"/>
    <property type="match status" value="1"/>
</dbReference>
<evidence type="ECO:0000256" key="9">
    <source>
        <dbReference type="ARBA" id="ARBA00022989"/>
    </source>
</evidence>
<dbReference type="CDD" id="cd00272">
    <property type="entry name" value="Chemokine_CC"/>
    <property type="match status" value="1"/>
</dbReference>
<reference evidence="20" key="1">
    <citation type="submission" date="2025-08" db="UniProtKB">
        <authorList>
            <consortium name="RefSeq"/>
        </authorList>
    </citation>
    <scope>IDENTIFICATION</scope>
    <source>
        <strain evidence="20">Wakin</strain>
        <tissue evidence="20">Muscle</tissue>
    </source>
</reference>
<evidence type="ECO:0000256" key="3">
    <source>
        <dbReference type="ARBA" id="ARBA00005375"/>
    </source>
</evidence>
<dbReference type="SMART" id="SM00199">
    <property type="entry name" value="SCY"/>
    <property type="match status" value="1"/>
</dbReference>
<evidence type="ECO:0000256" key="5">
    <source>
        <dbReference type="ARBA" id="ARBA00022514"/>
    </source>
</evidence>
<keyword evidence="5" id="KW-0202">Cytokine</keyword>
<evidence type="ECO:0000256" key="1">
    <source>
        <dbReference type="ARBA" id="ARBA00000032"/>
    </source>
</evidence>
<dbReference type="CDD" id="cd07061">
    <property type="entry name" value="HP_HAP_like"/>
    <property type="match status" value="1"/>
</dbReference>
<gene>
    <name evidence="20" type="primary">LOC113051633</name>
</gene>
<keyword evidence="9" id="KW-1133">Transmembrane helix</keyword>
<keyword evidence="11" id="KW-1015">Disulfide bond</keyword>
<accession>A0A6P6KI97</accession>
<dbReference type="PROSITE" id="PS00616">
    <property type="entry name" value="HIS_ACID_PHOSPHAT_1"/>
    <property type="match status" value="1"/>
</dbReference>
<evidence type="ECO:0000256" key="16">
    <source>
        <dbReference type="SAM" id="MobiDB-lite"/>
    </source>
</evidence>
<evidence type="ECO:0000256" key="6">
    <source>
        <dbReference type="ARBA" id="ARBA00022692"/>
    </source>
</evidence>
<proteinExistence type="inferred from homology"/>
<dbReference type="GO" id="GO:0008009">
    <property type="term" value="F:chemokine activity"/>
    <property type="evidence" value="ECO:0007669"/>
    <property type="project" value="InterPro"/>
</dbReference>
<dbReference type="PROSITE" id="PS00778">
    <property type="entry name" value="HIS_ACID_PHOSPHAT_2"/>
    <property type="match status" value="1"/>
</dbReference>
<evidence type="ECO:0000313" key="19">
    <source>
        <dbReference type="Proteomes" id="UP000515129"/>
    </source>
</evidence>
<dbReference type="SUPFAM" id="SSF53254">
    <property type="entry name" value="Phosphoglycerate mutase-like"/>
    <property type="match status" value="1"/>
</dbReference>
<comment type="similarity">
    <text evidence="3">Belongs to the histidine acid phosphatase family.</text>
</comment>
<keyword evidence="13" id="KW-0458">Lysosome</keyword>
<keyword evidence="12" id="KW-0325">Glycoprotein</keyword>
<dbReference type="Gene3D" id="3.40.50.1240">
    <property type="entry name" value="Phosphoglycerate mutase-like"/>
    <property type="match status" value="1"/>
</dbReference>
<dbReference type="InterPro" id="IPR000560">
    <property type="entry name" value="His_Pase_clade-2"/>
</dbReference>
<dbReference type="GO" id="GO:0006955">
    <property type="term" value="P:immune response"/>
    <property type="evidence" value="ECO:0007669"/>
    <property type="project" value="InterPro"/>
</dbReference>
<keyword evidence="10" id="KW-0472">Membrane</keyword>
<evidence type="ECO:0000256" key="10">
    <source>
        <dbReference type="ARBA" id="ARBA00023136"/>
    </source>
</evidence>
<dbReference type="PANTHER" id="PTHR11567:SF180">
    <property type="entry name" value="LYSOSOMAL ACID PHOSPHATASE"/>
    <property type="match status" value="1"/>
</dbReference>
<dbReference type="AlphaFoldDB" id="A0A6P6KI97"/>
<dbReference type="RefSeq" id="XP_026071326.1">
    <property type="nucleotide sequence ID" value="XM_026215541.1"/>
</dbReference>
<evidence type="ECO:0000256" key="4">
    <source>
        <dbReference type="ARBA" id="ARBA00012646"/>
    </source>
</evidence>
<evidence type="ECO:0000256" key="11">
    <source>
        <dbReference type="ARBA" id="ARBA00023157"/>
    </source>
</evidence>
<evidence type="ECO:0000256" key="17">
    <source>
        <dbReference type="SAM" id="SignalP"/>
    </source>
</evidence>
<keyword evidence="8" id="KW-0378">Hydrolase</keyword>
<feature type="domain" description="Chemokine interleukin-8-like" evidence="18">
    <location>
        <begin position="414"/>
        <end position="472"/>
    </location>
</feature>
<dbReference type="InterPro" id="IPR050645">
    <property type="entry name" value="Histidine_acid_phosphatase"/>
</dbReference>
<name>A0A6P6KI97_CARAU</name>
<feature type="chain" id="PRO_5028414836" description="Lysosomal acid phosphatase" evidence="17">
    <location>
        <begin position="20"/>
        <end position="489"/>
    </location>
</feature>
<dbReference type="GO" id="GO:0003993">
    <property type="term" value="F:acid phosphatase activity"/>
    <property type="evidence" value="ECO:0007669"/>
    <property type="project" value="UniProtKB-EC"/>
</dbReference>
<dbReference type="InterPro" id="IPR033379">
    <property type="entry name" value="Acid_Pase_AS"/>
</dbReference>
<evidence type="ECO:0000256" key="13">
    <source>
        <dbReference type="ARBA" id="ARBA00023228"/>
    </source>
</evidence>
<feature type="region of interest" description="Disordered" evidence="16">
    <location>
        <begin position="365"/>
        <end position="412"/>
    </location>
</feature>
<evidence type="ECO:0000256" key="8">
    <source>
        <dbReference type="ARBA" id="ARBA00022801"/>
    </source>
</evidence>
<dbReference type="InterPro" id="IPR029033">
    <property type="entry name" value="His_PPase_superfam"/>
</dbReference>
<dbReference type="Pfam" id="PF00048">
    <property type="entry name" value="IL8"/>
    <property type="match status" value="1"/>
</dbReference>
<dbReference type="OrthoDB" id="258392at2759"/>
<dbReference type="GO" id="GO:0007040">
    <property type="term" value="P:lysosome organization"/>
    <property type="evidence" value="ECO:0007669"/>
    <property type="project" value="TreeGrafter"/>
</dbReference>
<dbReference type="FunFam" id="3.40.50.1240:FF:000010">
    <property type="entry name" value="Prostatic acid phosphatase"/>
    <property type="match status" value="1"/>
</dbReference>
<protein>
    <recommendedName>
        <fullName evidence="15">Lysosomal acid phosphatase</fullName>
        <ecNumber evidence="4">3.1.3.2</ecNumber>
    </recommendedName>
</protein>
<evidence type="ECO:0000259" key="18">
    <source>
        <dbReference type="SMART" id="SM00199"/>
    </source>
</evidence>
<sequence length="489" mass="55603">MESCFLAISFLFAFGLSSGERTLKFVTVLYRHGDRSPVMAYPADPYKESDWPQGFGQLSREGMKQHFELGQFLKKRYTGFLSESYDRHEIFIRSTDADRTLMSAEANLAGMFPPNGSEMFNPDLKWQPIPVHTVPEDQDKLLSFPLKDCPRYSQLRNETEKTNIFLNMTETYKGFLEMVRNRTGLEKPNIGNIWSLYDTLFCEAKHGMRPPDWVTPSVMETLKVLNNFGYQILFGVYKKKEKCRLQGGLLLGQIIKNLSNAAVLDSKQEVKMMVYSAHDTTVVALQEALNVFNGLQPPYASCHLIELHQEENGMFTVEMSYRNDTNVSEPYPVSLPGCSQRCSLQDFVKLTREVIPQDRDKECQIRKEATDKGAAAGEDILEEGGTKEEEEQNREAEGSIRQPSPEGPDGAKLPSECCSYTFRRNIPITTIDSYIETSVECPKPGVIFAIKAGLRICMDPQLSWVKSAMKAVDERDLYKKNEHRGHPLF</sequence>
<dbReference type="GO" id="GO:0005615">
    <property type="term" value="C:extracellular space"/>
    <property type="evidence" value="ECO:0007669"/>
    <property type="project" value="UniProtKB-KW"/>
</dbReference>
<organism evidence="19 20">
    <name type="scientific">Carassius auratus</name>
    <name type="common">Goldfish</name>
    <dbReference type="NCBI Taxonomy" id="7957"/>
    <lineage>
        <taxon>Eukaryota</taxon>
        <taxon>Metazoa</taxon>
        <taxon>Chordata</taxon>
        <taxon>Craniata</taxon>
        <taxon>Vertebrata</taxon>
        <taxon>Euteleostomi</taxon>
        <taxon>Actinopterygii</taxon>
        <taxon>Neopterygii</taxon>
        <taxon>Teleostei</taxon>
        <taxon>Ostariophysi</taxon>
        <taxon>Cypriniformes</taxon>
        <taxon>Cyprinidae</taxon>
        <taxon>Cyprininae</taxon>
        <taxon>Carassius</taxon>
    </lineage>
</organism>
<keyword evidence="19" id="KW-1185">Reference proteome</keyword>
<dbReference type="InterPro" id="IPR001811">
    <property type="entry name" value="Chemokine_IL8-like_dom"/>
</dbReference>
<dbReference type="EC" id="3.1.3.2" evidence="4"/>
<dbReference type="GeneID" id="113051633"/>
<keyword evidence="6" id="KW-0812">Transmembrane</keyword>
<dbReference type="GO" id="GO:0043202">
    <property type="term" value="C:lysosomal lumen"/>
    <property type="evidence" value="ECO:0007669"/>
    <property type="project" value="UniProtKB-SubCell"/>
</dbReference>
<evidence type="ECO:0000313" key="20">
    <source>
        <dbReference type="RefSeq" id="XP_026071326.1"/>
    </source>
</evidence>
<evidence type="ECO:0000256" key="15">
    <source>
        <dbReference type="ARBA" id="ARBA00039422"/>
    </source>
</evidence>
<dbReference type="GO" id="GO:0005765">
    <property type="term" value="C:lysosomal membrane"/>
    <property type="evidence" value="ECO:0007669"/>
    <property type="project" value="UniProtKB-SubCell"/>
</dbReference>
<dbReference type="Proteomes" id="UP000515129">
    <property type="component" value="Chromosome 32"/>
</dbReference>
<comment type="subcellular location">
    <subcellularLocation>
        <location evidence="2">Lysosome lumen</location>
    </subcellularLocation>
    <subcellularLocation>
        <location evidence="14">Lysosome membrane</location>
        <topology evidence="14">Single-pass membrane protein</topology>
        <orientation evidence="14">Lumenal side</orientation>
    </subcellularLocation>
</comment>
<evidence type="ECO:0000256" key="7">
    <source>
        <dbReference type="ARBA" id="ARBA00022729"/>
    </source>
</evidence>
<dbReference type="SUPFAM" id="SSF54117">
    <property type="entry name" value="Interleukin 8-like chemokines"/>
    <property type="match status" value="1"/>
</dbReference>
<dbReference type="Gene3D" id="2.40.50.40">
    <property type="match status" value="1"/>
</dbReference>
<dbReference type="Pfam" id="PF00328">
    <property type="entry name" value="His_Phos_2"/>
    <property type="match status" value="1"/>
</dbReference>
<feature type="signal peptide" evidence="17">
    <location>
        <begin position="1"/>
        <end position="19"/>
    </location>
</feature>
<dbReference type="KEGG" id="caua:113051633"/>
<evidence type="ECO:0000256" key="14">
    <source>
        <dbReference type="ARBA" id="ARBA00037852"/>
    </source>
</evidence>
<dbReference type="InterPro" id="IPR036048">
    <property type="entry name" value="Interleukin_8-like_sf"/>
</dbReference>